<organism evidence="1 2">
    <name type="scientific">Pinibacter aurantiacus</name>
    <dbReference type="NCBI Taxonomy" id="2851599"/>
    <lineage>
        <taxon>Bacteria</taxon>
        <taxon>Pseudomonadati</taxon>
        <taxon>Bacteroidota</taxon>
        <taxon>Chitinophagia</taxon>
        <taxon>Chitinophagales</taxon>
        <taxon>Chitinophagaceae</taxon>
        <taxon>Pinibacter</taxon>
    </lineage>
</organism>
<reference evidence="1" key="1">
    <citation type="submission" date="2021-06" db="EMBL/GenBank/DDBJ databases">
        <authorList>
            <person name="Huq M.A."/>
        </authorList>
    </citation>
    <scope>NUCLEOTIDE SEQUENCE</scope>
    <source>
        <strain evidence="1">MAH-26</strain>
    </source>
</reference>
<accession>A0A9E2SB36</accession>
<dbReference type="EMBL" id="JAHSPG010000016">
    <property type="protein sequence ID" value="MBV4359706.1"/>
    <property type="molecule type" value="Genomic_DNA"/>
</dbReference>
<evidence type="ECO:0008006" key="3">
    <source>
        <dbReference type="Google" id="ProtNLM"/>
    </source>
</evidence>
<dbReference type="Proteomes" id="UP000812270">
    <property type="component" value="Unassembled WGS sequence"/>
</dbReference>
<protein>
    <recommendedName>
        <fullName evidence="3">Porin</fullName>
    </recommendedName>
</protein>
<sequence>MIIKHIHIKTIFILTISLLSLLNHLFAQNDTPVLDTQVNGTVMIKRGLINNDSAYTNYASGEFTPGRGFDLVRTKFGTLNISIYAMARYLNQMPGTQTWEDHLGRPHDLTGRNDFYWHRSMIWFSGWLGTPKFTYTATVWTVFTTQQTLIYGNMQYKVNKHLRFGLGVGPNLSVRSMQGSFPFYSSTDRTMGEDALRGGFTHGFWITGEVVPKLYYNVMFGNNLSTLGIQASKLTRNIAKSASIWWMPTTGEFGPRGGIGDLENHDKLATRFGFSYVNSREDRFNNIGTPSPDNTQIRMTDGVLFFETGALADNVTIDNATYNMFSIDAGFKIRGFNLQAEFYGRKLSKFAADGPLPVSELNDFGYSLQVNKMILPKKLILYGVHSYFFDEFKRHPWEVGGGINLYPLKNRSWRLNGQVMHVYKTAAGGTFGLYTAGQTGTTITFGSDILL</sequence>
<keyword evidence="2" id="KW-1185">Reference proteome</keyword>
<proteinExistence type="predicted"/>
<name>A0A9E2SB36_9BACT</name>
<gene>
    <name evidence="1" type="ORF">KTO63_21230</name>
</gene>
<evidence type="ECO:0000313" key="2">
    <source>
        <dbReference type="Proteomes" id="UP000812270"/>
    </source>
</evidence>
<dbReference type="AlphaFoldDB" id="A0A9E2SB36"/>
<comment type="caution">
    <text evidence="1">The sequence shown here is derived from an EMBL/GenBank/DDBJ whole genome shotgun (WGS) entry which is preliminary data.</text>
</comment>
<evidence type="ECO:0000313" key="1">
    <source>
        <dbReference type="EMBL" id="MBV4359706.1"/>
    </source>
</evidence>